<organism evidence="4 5">
    <name type="scientific">Methylomonas rapida</name>
    <dbReference type="NCBI Taxonomy" id="2963939"/>
    <lineage>
        <taxon>Bacteria</taxon>
        <taxon>Pseudomonadati</taxon>
        <taxon>Pseudomonadota</taxon>
        <taxon>Gammaproteobacteria</taxon>
        <taxon>Methylococcales</taxon>
        <taxon>Methylococcaceae</taxon>
        <taxon>Methylomonas</taxon>
    </lineage>
</organism>
<dbReference type="Proteomes" id="UP001162780">
    <property type="component" value="Chromosome"/>
</dbReference>
<feature type="transmembrane region" description="Helical" evidence="3">
    <location>
        <begin position="12"/>
        <end position="29"/>
    </location>
</feature>
<keyword evidence="3" id="KW-1133">Transmembrane helix</keyword>
<evidence type="ECO:0000256" key="1">
    <source>
        <dbReference type="SAM" id="Coils"/>
    </source>
</evidence>
<name>A0ABY7GL04_9GAMM</name>
<dbReference type="EMBL" id="CP113517">
    <property type="protein sequence ID" value="WAR45180.1"/>
    <property type="molecule type" value="Genomic_DNA"/>
</dbReference>
<keyword evidence="1" id="KW-0175">Coiled coil</keyword>
<evidence type="ECO:0000313" key="4">
    <source>
        <dbReference type="EMBL" id="WAR45180.1"/>
    </source>
</evidence>
<gene>
    <name evidence="4" type="ORF">NM686_001330</name>
</gene>
<evidence type="ECO:0000256" key="3">
    <source>
        <dbReference type="SAM" id="Phobius"/>
    </source>
</evidence>
<accession>A0ABY7GL04</accession>
<protein>
    <submittedName>
        <fullName evidence="4">Uncharacterized protein</fullName>
    </submittedName>
</protein>
<evidence type="ECO:0000256" key="2">
    <source>
        <dbReference type="SAM" id="MobiDB-lite"/>
    </source>
</evidence>
<feature type="region of interest" description="Disordered" evidence="2">
    <location>
        <begin position="128"/>
        <end position="156"/>
    </location>
</feature>
<keyword evidence="3" id="KW-0812">Transmembrane</keyword>
<feature type="coiled-coil region" evidence="1">
    <location>
        <begin position="65"/>
        <end position="92"/>
    </location>
</feature>
<sequence length="236" mass="25872">MKLPNLKDREQLLLAVTISVIVLGGYAWLRFVPAHRVIADLTQSADATEQRLLTTSIPEEPGEDMEKLEQQLDEQERMIGAVRAEAEALERRLAPMDSHDAIMSISQLARQTQLRVRVNEPFKTSAAVAAADAGKTKPGGKKKAKASPAPKADNSALVMPPASAGWMARMAPGTVFYRPMQRLELEGSYLALRQFIHGLETLPYQITVVRLTVEKMPVPAPPGYPQSLLAELVLAL</sequence>
<proteinExistence type="predicted"/>
<evidence type="ECO:0000313" key="5">
    <source>
        <dbReference type="Proteomes" id="UP001162780"/>
    </source>
</evidence>
<keyword evidence="5" id="KW-1185">Reference proteome</keyword>
<dbReference type="RefSeq" id="WP_255190149.1">
    <property type="nucleotide sequence ID" value="NZ_CP113517.1"/>
</dbReference>
<keyword evidence="3" id="KW-0472">Membrane</keyword>
<reference evidence="4" key="1">
    <citation type="submission" date="2022-11" db="EMBL/GenBank/DDBJ databases">
        <title>Methylomonas rapida sp. nov., Carotenoid-Producing Obligate Methanotrophs with High Growth Characteristics and Biotechnological Potential.</title>
        <authorList>
            <person name="Tikhonova E.N."/>
            <person name="Suleimanov R.Z."/>
            <person name="Miroshnikov K."/>
            <person name="Oshkin I.Y."/>
            <person name="Belova S.E."/>
            <person name="Danilova O.V."/>
            <person name="Ashikhmin A."/>
            <person name="Konopkin A."/>
            <person name="But S.Y."/>
            <person name="Khmelenina V.N."/>
            <person name="Kuznetsov N."/>
            <person name="Pimenov N.V."/>
            <person name="Dedysh S.N."/>
        </authorList>
    </citation>
    <scope>NUCLEOTIDE SEQUENCE</scope>
    <source>
        <strain evidence="4">MP1</strain>
    </source>
</reference>